<dbReference type="AlphaFoldDB" id="A0A0F8WLL1"/>
<evidence type="ECO:0000313" key="1">
    <source>
        <dbReference type="EMBL" id="KKK49125.1"/>
    </source>
</evidence>
<feature type="non-terminal residue" evidence="1">
    <location>
        <position position="1"/>
    </location>
</feature>
<name>A0A0F8WLL1_9ZZZZ</name>
<protein>
    <submittedName>
        <fullName evidence="1">Uncharacterized protein</fullName>
    </submittedName>
</protein>
<gene>
    <name evidence="1" type="ORF">LCGC14_3138240</name>
</gene>
<sequence>INTNCQSFTWVENVVTITFSERSFPDGRISDKKDLECKIVIDHF</sequence>
<organism evidence="1">
    <name type="scientific">marine sediment metagenome</name>
    <dbReference type="NCBI Taxonomy" id="412755"/>
    <lineage>
        <taxon>unclassified sequences</taxon>
        <taxon>metagenomes</taxon>
        <taxon>ecological metagenomes</taxon>
    </lineage>
</organism>
<accession>A0A0F8WLL1</accession>
<comment type="caution">
    <text evidence="1">The sequence shown here is derived from an EMBL/GenBank/DDBJ whole genome shotgun (WGS) entry which is preliminary data.</text>
</comment>
<dbReference type="EMBL" id="LAZR01068713">
    <property type="protein sequence ID" value="KKK49125.1"/>
    <property type="molecule type" value="Genomic_DNA"/>
</dbReference>
<reference evidence="1" key="1">
    <citation type="journal article" date="2015" name="Nature">
        <title>Complex archaea that bridge the gap between prokaryotes and eukaryotes.</title>
        <authorList>
            <person name="Spang A."/>
            <person name="Saw J.H."/>
            <person name="Jorgensen S.L."/>
            <person name="Zaremba-Niedzwiedzka K."/>
            <person name="Martijn J."/>
            <person name="Lind A.E."/>
            <person name="van Eijk R."/>
            <person name="Schleper C."/>
            <person name="Guy L."/>
            <person name="Ettema T.J."/>
        </authorList>
    </citation>
    <scope>NUCLEOTIDE SEQUENCE</scope>
</reference>
<proteinExistence type="predicted"/>